<accession>A0ABR9TML9</accession>
<feature type="transmembrane region" description="Helical" evidence="1">
    <location>
        <begin position="23"/>
        <end position="42"/>
    </location>
</feature>
<dbReference type="Proteomes" id="UP000640614">
    <property type="component" value="Unassembled WGS sequence"/>
</dbReference>
<organism evidence="2 3">
    <name type="scientific">Flavobacterium hungaricum</name>
    <dbReference type="NCBI Taxonomy" id="2082725"/>
    <lineage>
        <taxon>Bacteria</taxon>
        <taxon>Pseudomonadati</taxon>
        <taxon>Bacteroidota</taxon>
        <taxon>Flavobacteriia</taxon>
        <taxon>Flavobacteriales</taxon>
        <taxon>Flavobacteriaceae</taxon>
        <taxon>Flavobacterium</taxon>
    </lineage>
</organism>
<gene>
    <name evidence="2" type="ORF">C4F50_16920</name>
</gene>
<evidence type="ECO:0000313" key="3">
    <source>
        <dbReference type="Proteomes" id="UP000640614"/>
    </source>
</evidence>
<name>A0ABR9TML9_9FLAO</name>
<keyword evidence="1" id="KW-1133">Transmembrane helix</keyword>
<dbReference type="RefSeq" id="WP_194139795.1">
    <property type="nucleotide sequence ID" value="NZ_PRDM01000004.1"/>
</dbReference>
<evidence type="ECO:0000256" key="1">
    <source>
        <dbReference type="SAM" id="Phobius"/>
    </source>
</evidence>
<proteinExistence type="predicted"/>
<evidence type="ECO:0008006" key="4">
    <source>
        <dbReference type="Google" id="ProtNLM"/>
    </source>
</evidence>
<dbReference type="EMBL" id="PRDM01000004">
    <property type="protein sequence ID" value="MBE8726605.1"/>
    <property type="molecule type" value="Genomic_DNA"/>
</dbReference>
<keyword evidence="3" id="KW-1185">Reference proteome</keyword>
<evidence type="ECO:0000313" key="2">
    <source>
        <dbReference type="EMBL" id="MBE8726605.1"/>
    </source>
</evidence>
<keyword evidence="1" id="KW-0472">Membrane</keyword>
<comment type="caution">
    <text evidence="2">The sequence shown here is derived from an EMBL/GenBank/DDBJ whole genome shotgun (WGS) entry which is preliminary data.</text>
</comment>
<sequence>MDNEKTENKASFFSNIVAIGKDLAALLRDFALLIIFLALLLFPETFNDIMIKAGFEEGSIIGMKWKKGIAKSDIALKEAQATIGIMQKQLDSVSKVLNEAKKTTNNPDLKKKIENVQLKNFEIEKQTELIQKSVKKTISSNAVLVENAQKAVNTTNSWGVLLGTDATLKLAQNECRIYSSKYGIQNAVIYYRQGFYLSIVLAGDRDTAGELLSKAKRRRSDSYIVPMTTWCQNSVQRDGYIECLGK</sequence>
<keyword evidence="1" id="KW-0812">Transmembrane</keyword>
<reference evidence="2 3" key="1">
    <citation type="submission" date="2018-07" db="EMBL/GenBank/DDBJ databases">
        <title>Genome assembly of strain KB82.</title>
        <authorList>
            <person name="Kukolya J."/>
            <person name="Horvath B."/>
            <person name="Nagy I."/>
            <person name="Toth A."/>
        </authorList>
    </citation>
    <scope>NUCLEOTIDE SEQUENCE [LARGE SCALE GENOMIC DNA]</scope>
    <source>
        <strain evidence="2 3">Kb82</strain>
    </source>
</reference>
<protein>
    <recommendedName>
        <fullName evidence="4">SPOR domain-containing protein</fullName>
    </recommendedName>
</protein>